<reference evidence="2" key="1">
    <citation type="submission" date="2025-08" db="UniProtKB">
        <authorList>
            <consortium name="RefSeq"/>
        </authorList>
    </citation>
    <scope>IDENTIFICATION</scope>
</reference>
<dbReference type="RefSeq" id="XP_039117957.1">
    <property type="nucleotide sequence ID" value="XM_039262023.1"/>
</dbReference>
<dbReference type="PANTHER" id="PTHR11439:SF517">
    <property type="entry name" value="CYSTEINE-RICH RLK (RECEPTOR-LIKE PROTEIN KINASE) 8"/>
    <property type="match status" value="1"/>
</dbReference>
<accession>A0AB40ASX4</accession>
<name>A0AB40ASX4_DIOCR</name>
<gene>
    <name evidence="2" type="primary">LOC120253801</name>
</gene>
<protein>
    <submittedName>
        <fullName evidence="2">Secreted RxLR effector protein 161-like</fullName>
    </submittedName>
</protein>
<dbReference type="GeneID" id="120253801"/>
<evidence type="ECO:0000313" key="2">
    <source>
        <dbReference type="RefSeq" id="XP_039117957.1"/>
    </source>
</evidence>
<dbReference type="PANTHER" id="PTHR11439">
    <property type="entry name" value="GAG-POL-RELATED RETROTRANSPOSON"/>
    <property type="match status" value="1"/>
</dbReference>
<dbReference type="AlphaFoldDB" id="A0AB40ASX4"/>
<dbReference type="Proteomes" id="UP001515500">
    <property type="component" value="Unplaced"/>
</dbReference>
<keyword evidence="1" id="KW-1185">Reference proteome</keyword>
<sequence length="150" mass="17039">MAHPTTFHLQAAKHVLRYIKGTTTFGVFYRQGGNHQLVGYSDSDYAGDVEDRRSTLGFLFLLSSGVVSWSSRKQPIVKLSTTEAEFVTAFACACQAVWLRRMMEQLDQTQSGATMIYCDNSSTIKLSRNPVMHDRSKHIDVRFHFLRDLT</sequence>
<dbReference type="CDD" id="cd09272">
    <property type="entry name" value="RNase_HI_RT_Ty1"/>
    <property type="match status" value="1"/>
</dbReference>
<organism evidence="1 2">
    <name type="scientific">Dioscorea cayennensis subsp. rotundata</name>
    <name type="common">White Guinea yam</name>
    <name type="synonym">Dioscorea rotundata</name>
    <dbReference type="NCBI Taxonomy" id="55577"/>
    <lineage>
        <taxon>Eukaryota</taxon>
        <taxon>Viridiplantae</taxon>
        <taxon>Streptophyta</taxon>
        <taxon>Embryophyta</taxon>
        <taxon>Tracheophyta</taxon>
        <taxon>Spermatophyta</taxon>
        <taxon>Magnoliopsida</taxon>
        <taxon>Liliopsida</taxon>
        <taxon>Dioscoreales</taxon>
        <taxon>Dioscoreaceae</taxon>
        <taxon>Dioscorea</taxon>
    </lineage>
</organism>
<proteinExistence type="predicted"/>
<evidence type="ECO:0000313" key="1">
    <source>
        <dbReference type="Proteomes" id="UP001515500"/>
    </source>
</evidence>